<dbReference type="GO" id="GO:0016705">
    <property type="term" value="F:oxidoreductase activity, acting on paired donors, with incorporation or reduction of molecular oxygen"/>
    <property type="evidence" value="ECO:0007669"/>
    <property type="project" value="InterPro"/>
</dbReference>
<dbReference type="PANTHER" id="PTHR46300:SF8">
    <property type="entry name" value="CYTOCHROME P450 2E1"/>
    <property type="match status" value="1"/>
</dbReference>
<evidence type="ECO:0000256" key="3">
    <source>
        <dbReference type="ARBA" id="ARBA00023002"/>
    </source>
</evidence>
<dbReference type="Pfam" id="PF00067">
    <property type="entry name" value="p450"/>
    <property type="match status" value="1"/>
</dbReference>
<evidence type="ECO:0000313" key="7">
    <source>
        <dbReference type="EMBL" id="EKD19596.1"/>
    </source>
</evidence>
<keyword evidence="5" id="KW-0349">Heme</keyword>
<dbReference type="SUPFAM" id="SSF48264">
    <property type="entry name" value="Cytochrome P450"/>
    <property type="match status" value="1"/>
</dbReference>
<protein>
    <submittedName>
        <fullName evidence="7">Cytochrome P450</fullName>
    </submittedName>
</protein>
<dbReference type="KEGG" id="mbe:MBM_02833"/>
<dbReference type="GeneID" id="18758768"/>
<evidence type="ECO:0000256" key="2">
    <source>
        <dbReference type="ARBA" id="ARBA00022723"/>
    </source>
</evidence>
<dbReference type="InterPro" id="IPR036396">
    <property type="entry name" value="Cyt_P450_sf"/>
</dbReference>
<keyword evidence="2 5" id="KW-0479">Metal-binding</keyword>
<dbReference type="CDD" id="cd11065">
    <property type="entry name" value="CYP64-like"/>
    <property type="match status" value="1"/>
</dbReference>
<keyword evidence="8" id="KW-1185">Reference proteome</keyword>
<dbReference type="HOGENOM" id="CLU_001570_2_1_1"/>
<dbReference type="GO" id="GO:0005506">
    <property type="term" value="F:iron ion binding"/>
    <property type="evidence" value="ECO:0007669"/>
    <property type="project" value="InterPro"/>
</dbReference>
<sequence>MVSFSVLAVLSLFLIIVYYGVIASRGKKVPLGTRPLPGPRGLPFIGRVHDVPSVATWLKFYDWSKVYGPIYQMEIFGSVHVWISSEEMAHDLLSKRSAIYSDRPVIPNLPDNRTSGDYLALLGRTETWKRQRKVCHQVMARPSSESLYNYPAIESKRLLYHMSRTPSDYIGHIEQYTSRTISRLSWGSPHFADELRVGTFGLLQTISPSGAVPNIVSPLSYLPAWLSPWQQVENARHLRERKFFEHCINSVKSAVAKGTAMDSYMKVFLETKDNHGMPEEEGQYLIGMMAIAGALTAGSPLQSYILAMCCYPEWQAKLREEMRACIGDRAPEWQDREQLPLLRAVVKEVVRWRPPVPTGIPHRLEKDDVYNGYHIPAGATIHALEWAMTRDPLTYPSPEEFNPARYLDPSFPTFRAPLTVYPNLKTHTQFGFGRRTCTGIEIVEQELFLVMGGLAWAFDFSKKKKKKQQQQKKGDDGMKGGEEEEEELDIMNYTSLLIAKPEKFEFCCSLVDGRTRRELEWAWRAVNGGGVGDRVEGEEEGGRLGEEDGDEVLYLGTPTGSEKYGWGESEGDSEGEGEREDEGTLVEKEVLGRDGEEK</sequence>
<evidence type="ECO:0000256" key="4">
    <source>
        <dbReference type="ARBA" id="ARBA00023004"/>
    </source>
</evidence>
<evidence type="ECO:0000313" key="8">
    <source>
        <dbReference type="Proteomes" id="UP000006753"/>
    </source>
</evidence>
<feature type="binding site" description="axial binding residue" evidence="5">
    <location>
        <position position="437"/>
    </location>
    <ligand>
        <name>heme</name>
        <dbReference type="ChEBI" id="CHEBI:30413"/>
    </ligand>
    <ligandPart>
        <name>Fe</name>
        <dbReference type="ChEBI" id="CHEBI:18248"/>
    </ligandPart>
</feature>
<dbReference type="GO" id="GO:0020037">
    <property type="term" value="F:heme binding"/>
    <property type="evidence" value="ECO:0007669"/>
    <property type="project" value="InterPro"/>
</dbReference>
<dbReference type="STRING" id="1072389.K1X310"/>
<comment type="cofactor">
    <cofactor evidence="5">
        <name>heme</name>
        <dbReference type="ChEBI" id="CHEBI:30413"/>
    </cofactor>
</comment>
<dbReference type="InParanoid" id="K1X310"/>
<comment type="similarity">
    <text evidence="1">Belongs to the cytochrome P450 family.</text>
</comment>
<dbReference type="PANTHER" id="PTHR46300">
    <property type="entry name" value="P450, PUTATIVE (EUROFUNG)-RELATED-RELATED"/>
    <property type="match status" value="1"/>
</dbReference>
<feature type="compositionally biased region" description="Acidic residues" evidence="6">
    <location>
        <begin position="569"/>
        <end position="584"/>
    </location>
</feature>
<dbReference type="Gene3D" id="1.10.630.10">
    <property type="entry name" value="Cytochrome P450"/>
    <property type="match status" value="1"/>
</dbReference>
<dbReference type="InterPro" id="IPR001128">
    <property type="entry name" value="Cyt_P450"/>
</dbReference>
<reference evidence="7 8" key="1">
    <citation type="journal article" date="2012" name="BMC Genomics">
        <title>Sequencing the genome of Marssonina brunnea reveals fungus-poplar co-evolution.</title>
        <authorList>
            <person name="Zhu S."/>
            <person name="Cao Y.-Z."/>
            <person name="Jiang C."/>
            <person name="Tan B.-Y."/>
            <person name="Wang Z."/>
            <person name="Feng S."/>
            <person name="Zhang L."/>
            <person name="Su X.-H."/>
            <person name="Brejova B."/>
            <person name="Vinar T."/>
            <person name="Xu M."/>
            <person name="Wang M.-X."/>
            <person name="Zhang S.-G."/>
            <person name="Huang M.-R."/>
            <person name="Wu R."/>
            <person name="Zhou Y."/>
        </authorList>
    </citation>
    <scope>NUCLEOTIDE SEQUENCE [LARGE SCALE GENOMIC DNA]</scope>
    <source>
        <strain evidence="7 8">MB_m1</strain>
    </source>
</reference>
<dbReference type="InterPro" id="IPR050364">
    <property type="entry name" value="Cytochrome_P450_fung"/>
</dbReference>
<feature type="compositionally biased region" description="Basic and acidic residues" evidence="6">
    <location>
        <begin position="585"/>
        <end position="598"/>
    </location>
</feature>
<accession>K1X310</accession>
<dbReference type="Proteomes" id="UP000006753">
    <property type="component" value="Unassembled WGS sequence"/>
</dbReference>
<dbReference type="AlphaFoldDB" id="K1X310"/>
<feature type="compositionally biased region" description="Basic and acidic residues" evidence="6">
    <location>
        <begin position="472"/>
        <end position="481"/>
    </location>
</feature>
<dbReference type="PRINTS" id="PR00463">
    <property type="entry name" value="EP450I"/>
</dbReference>
<dbReference type="eggNOG" id="KOG0156">
    <property type="taxonomic scope" value="Eukaryota"/>
</dbReference>
<dbReference type="OrthoDB" id="1103324at2759"/>
<keyword evidence="4 5" id="KW-0408">Iron</keyword>
<organism evidence="7 8">
    <name type="scientific">Marssonina brunnea f. sp. multigermtubi (strain MB_m1)</name>
    <name type="common">Marssonina leaf spot fungus</name>
    <dbReference type="NCBI Taxonomy" id="1072389"/>
    <lineage>
        <taxon>Eukaryota</taxon>
        <taxon>Fungi</taxon>
        <taxon>Dikarya</taxon>
        <taxon>Ascomycota</taxon>
        <taxon>Pezizomycotina</taxon>
        <taxon>Leotiomycetes</taxon>
        <taxon>Helotiales</taxon>
        <taxon>Drepanopezizaceae</taxon>
        <taxon>Drepanopeziza</taxon>
    </lineage>
</organism>
<evidence type="ECO:0000256" key="1">
    <source>
        <dbReference type="ARBA" id="ARBA00010617"/>
    </source>
</evidence>
<name>K1X310_MARBU</name>
<keyword evidence="3" id="KW-0560">Oxidoreductase</keyword>
<evidence type="ECO:0000256" key="6">
    <source>
        <dbReference type="SAM" id="MobiDB-lite"/>
    </source>
</evidence>
<dbReference type="PRINTS" id="PR00385">
    <property type="entry name" value="P450"/>
</dbReference>
<gene>
    <name evidence="7" type="ORF">MBM_02833</name>
</gene>
<dbReference type="GO" id="GO:0004497">
    <property type="term" value="F:monooxygenase activity"/>
    <property type="evidence" value="ECO:0007669"/>
    <property type="project" value="InterPro"/>
</dbReference>
<dbReference type="InterPro" id="IPR002401">
    <property type="entry name" value="Cyt_P450_E_grp-I"/>
</dbReference>
<feature type="region of interest" description="Disordered" evidence="6">
    <location>
        <begin position="530"/>
        <end position="598"/>
    </location>
</feature>
<feature type="region of interest" description="Disordered" evidence="6">
    <location>
        <begin position="467"/>
        <end position="486"/>
    </location>
</feature>
<dbReference type="OMA" id="RPMIPNL"/>
<evidence type="ECO:0000256" key="5">
    <source>
        <dbReference type="PIRSR" id="PIRSR602401-1"/>
    </source>
</evidence>
<dbReference type="EMBL" id="JH921431">
    <property type="protein sequence ID" value="EKD19596.1"/>
    <property type="molecule type" value="Genomic_DNA"/>
</dbReference>
<proteinExistence type="inferred from homology"/>